<evidence type="ECO:0000313" key="4">
    <source>
        <dbReference type="EMBL" id="GAP88812.1"/>
    </source>
</evidence>
<dbReference type="GO" id="GO:0016020">
    <property type="term" value="C:membrane"/>
    <property type="evidence" value="ECO:0007669"/>
    <property type="project" value="GOC"/>
</dbReference>
<dbReference type="GO" id="GO:0005783">
    <property type="term" value="C:endoplasmic reticulum"/>
    <property type="evidence" value="ECO:0007669"/>
    <property type="project" value="TreeGrafter"/>
</dbReference>
<dbReference type="GO" id="GO:0000225">
    <property type="term" value="F:N-acetylglucosaminylphosphatidylinositol deacetylase activity"/>
    <property type="evidence" value="ECO:0007669"/>
    <property type="project" value="UniProtKB-EC"/>
</dbReference>
<dbReference type="InterPro" id="IPR024078">
    <property type="entry name" value="LmbE-like_dom_sf"/>
</dbReference>
<evidence type="ECO:0000256" key="1">
    <source>
        <dbReference type="ARBA" id="ARBA00006066"/>
    </source>
</evidence>
<dbReference type="GO" id="GO:0006506">
    <property type="term" value="P:GPI anchor biosynthetic process"/>
    <property type="evidence" value="ECO:0007669"/>
    <property type="project" value="UniProtKB-UniPathway"/>
</dbReference>
<keyword evidence="3" id="KW-0472">Membrane</keyword>
<dbReference type="Proteomes" id="UP000054516">
    <property type="component" value="Unassembled WGS sequence"/>
</dbReference>
<dbReference type="OrthoDB" id="440160at2759"/>
<evidence type="ECO:0000256" key="2">
    <source>
        <dbReference type="ARBA" id="ARBA00012176"/>
    </source>
</evidence>
<dbReference type="UniPathway" id="UPA00196"/>
<dbReference type="SUPFAM" id="SSF102588">
    <property type="entry name" value="LmbE-like"/>
    <property type="match status" value="1"/>
</dbReference>
<organism evidence="4">
    <name type="scientific">Rosellinia necatrix</name>
    <name type="common">White root-rot fungus</name>
    <dbReference type="NCBI Taxonomy" id="77044"/>
    <lineage>
        <taxon>Eukaryota</taxon>
        <taxon>Fungi</taxon>
        <taxon>Dikarya</taxon>
        <taxon>Ascomycota</taxon>
        <taxon>Pezizomycotina</taxon>
        <taxon>Sordariomycetes</taxon>
        <taxon>Xylariomycetidae</taxon>
        <taxon>Xylariales</taxon>
        <taxon>Xylariaceae</taxon>
        <taxon>Rosellinia</taxon>
    </lineage>
</organism>
<proteinExistence type="inferred from homology"/>
<dbReference type="InterPro" id="IPR003737">
    <property type="entry name" value="GlcNAc_PI_deacetylase-related"/>
</dbReference>
<keyword evidence="3" id="KW-0812">Transmembrane</keyword>
<dbReference type="Pfam" id="PF02585">
    <property type="entry name" value="PIG-L"/>
    <property type="match status" value="1"/>
</dbReference>
<keyword evidence="5" id="KW-1185">Reference proteome</keyword>
<dbReference type="PANTHER" id="PTHR12993">
    <property type="entry name" value="N-ACETYLGLUCOSAMINYL-PHOSPHATIDYLINOSITOL DE-N-ACETYLASE-RELATED"/>
    <property type="match status" value="1"/>
</dbReference>
<evidence type="ECO:0000256" key="3">
    <source>
        <dbReference type="SAM" id="Phobius"/>
    </source>
</evidence>
<feature type="transmembrane region" description="Helical" evidence="3">
    <location>
        <begin position="28"/>
        <end position="48"/>
    </location>
</feature>
<name>A0A1W2TKL1_ROSNE</name>
<evidence type="ECO:0000313" key="5">
    <source>
        <dbReference type="Proteomes" id="UP000054516"/>
    </source>
</evidence>
<dbReference type="OMA" id="YVLESVN"/>
<keyword evidence="3" id="KW-1133">Transmembrane helix</keyword>
<dbReference type="STRING" id="77044.A0A1W2TKL1"/>
<accession>A0A1W2TKL1</accession>
<gene>
    <name evidence="4" type="ORF">SAMD00023353_1600260</name>
</gene>
<dbReference type="EMBL" id="DF977461">
    <property type="protein sequence ID" value="GAP88812.1"/>
    <property type="molecule type" value="Genomic_DNA"/>
</dbReference>
<protein>
    <recommendedName>
        <fullName evidence="2">N-acetylglucosaminylphosphatidylinositol deacetylase</fullName>
        <ecNumber evidence="2">3.5.1.89</ecNumber>
    </recommendedName>
</protein>
<dbReference type="PANTHER" id="PTHR12993:SF11">
    <property type="entry name" value="N-ACETYLGLUCOSAMINYL-PHOSPHATIDYLINOSITOL DE-N-ACETYLASE"/>
    <property type="match status" value="1"/>
</dbReference>
<dbReference type="AlphaFoldDB" id="A0A1W2TKL1"/>
<dbReference type="EC" id="3.5.1.89" evidence="2"/>
<sequence>MEKYNRIMEYLTTSEYLARSSEYLTKEVLTAASVPVVLLGVLPLLYTYTSATTQTRLPTLRNKRVCLLIAHPDDEAMFFAPTVLALTRPESGNHVKILCLSSGNADGLGDTRRRELVKSAKILGLRKEEDVFVLDDPDFPDSMTTKWDSERISALLCRAFAPHLAASKSSARDEAPTAVIDILITFDRSGVSSHPNHISLYHGARSFISTLLRGKPGWASPVDLYTLTSVGMLRKYAGFLDTFTTMGAFLFRGAEARRKSQKGNPGTLVNLSNLIGGRETYGLARRAMTEAHKSQMVWFRWGWIFLSRYMLINDLRLEHVDP</sequence>
<comment type="similarity">
    <text evidence="1">Belongs to the PIGL family.</text>
</comment>
<dbReference type="Gene3D" id="3.40.50.10320">
    <property type="entry name" value="LmbE-like"/>
    <property type="match status" value="1"/>
</dbReference>
<reference evidence="4" key="1">
    <citation type="submission" date="2016-03" db="EMBL/GenBank/DDBJ databases">
        <title>Draft genome sequence of Rosellinia necatrix.</title>
        <authorList>
            <person name="Kanematsu S."/>
        </authorList>
    </citation>
    <scope>NUCLEOTIDE SEQUENCE [LARGE SCALE GENOMIC DNA]</scope>
    <source>
        <strain evidence="4">W97</strain>
    </source>
</reference>